<organism evidence="3 4">
    <name type="scientific">Paraburkholderia rhizosphaerae</name>
    <dbReference type="NCBI Taxonomy" id="480658"/>
    <lineage>
        <taxon>Bacteria</taxon>
        <taxon>Pseudomonadati</taxon>
        <taxon>Pseudomonadota</taxon>
        <taxon>Betaproteobacteria</taxon>
        <taxon>Burkholderiales</taxon>
        <taxon>Burkholderiaceae</taxon>
        <taxon>Paraburkholderia</taxon>
    </lineage>
</organism>
<protein>
    <submittedName>
        <fullName evidence="3">Uncharacterized protein</fullName>
    </submittedName>
</protein>
<evidence type="ECO:0000313" key="4">
    <source>
        <dbReference type="Proteomes" id="UP000295509"/>
    </source>
</evidence>
<feature type="coiled-coil region" evidence="1">
    <location>
        <begin position="206"/>
        <end position="233"/>
    </location>
</feature>
<evidence type="ECO:0000256" key="1">
    <source>
        <dbReference type="SAM" id="Coils"/>
    </source>
</evidence>
<evidence type="ECO:0000313" key="3">
    <source>
        <dbReference type="EMBL" id="TDY42455.1"/>
    </source>
</evidence>
<keyword evidence="1" id="KW-0175">Coiled coil</keyword>
<gene>
    <name evidence="3" type="ORF">BX592_12126</name>
</gene>
<feature type="region of interest" description="Disordered" evidence="2">
    <location>
        <begin position="1"/>
        <end position="74"/>
    </location>
</feature>
<reference evidence="3 4" key="1">
    <citation type="submission" date="2019-03" db="EMBL/GenBank/DDBJ databases">
        <title>Genomic Encyclopedia of Type Strains, Phase III (KMG-III): the genomes of soil and plant-associated and newly described type strains.</title>
        <authorList>
            <person name="Whitman W."/>
        </authorList>
    </citation>
    <scope>NUCLEOTIDE SEQUENCE [LARGE SCALE GENOMIC DNA]</scope>
    <source>
        <strain evidence="3 4">LMG 29544</strain>
    </source>
</reference>
<accession>A0A4R8LJJ8</accession>
<evidence type="ECO:0000256" key="2">
    <source>
        <dbReference type="SAM" id="MobiDB-lite"/>
    </source>
</evidence>
<dbReference type="Proteomes" id="UP000295509">
    <property type="component" value="Unassembled WGS sequence"/>
</dbReference>
<sequence length="280" mass="30973">MIVRPAIVVRTHPEPVRSGPIETPPAESPRVRDSSASSSDTTAQREHGPQTGSAIAPAAAPLRPAATRPQSSAFTGIATLPAGLPERYIGKPQGDLRTDPLHAGVVVDASGQRYVPIGDRYYAVRDDHTGDTWRVYQAQDPVKPEILIARDQMGRWKPREDTGLRGGSPNDPRVEAQRRTLEHSRNANLLQADSLSAQEHGSLGMIDVLDGERERAEARLRDMQNRGEDVAEQERMINQIKERLSRTHRSLRGIRDALHVIRSNVRDIDRSLSQLPPRST</sequence>
<feature type="compositionally biased region" description="Low complexity" evidence="2">
    <location>
        <begin position="54"/>
        <end position="69"/>
    </location>
</feature>
<dbReference type="RefSeq" id="WP_134195326.1">
    <property type="nucleotide sequence ID" value="NZ_JBHLUW010000037.1"/>
</dbReference>
<proteinExistence type="predicted"/>
<name>A0A4R8LJJ8_9BURK</name>
<dbReference type="OrthoDB" id="9107520at2"/>
<dbReference type="EMBL" id="SORE01000021">
    <property type="protein sequence ID" value="TDY42455.1"/>
    <property type="molecule type" value="Genomic_DNA"/>
</dbReference>
<keyword evidence="4" id="KW-1185">Reference proteome</keyword>
<comment type="caution">
    <text evidence="3">The sequence shown here is derived from an EMBL/GenBank/DDBJ whole genome shotgun (WGS) entry which is preliminary data.</text>
</comment>
<dbReference type="AlphaFoldDB" id="A0A4R8LJJ8"/>